<name>A0A433UIV6_ANAVA</name>
<organism evidence="1 2">
    <name type="scientific">Trichormus variabilis SAG 1403-4b</name>
    <dbReference type="NCBI Taxonomy" id="447716"/>
    <lineage>
        <taxon>Bacteria</taxon>
        <taxon>Bacillati</taxon>
        <taxon>Cyanobacteriota</taxon>
        <taxon>Cyanophyceae</taxon>
        <taxon>Nostocales</taxon>
        <taxon>Nostocaceae</taxon>
        <taxon>Trichormus</taxon>
    </lineage>
</organism>
<comment type="caution">
    <text evidence="1">The sequence shown here is derived from an EMBL/GenBank/DDBJ whole genome shotgun (WGS) entry which is preliminary data.</text>
</comment>
<keyword evidence="2" id="KW-1185">Reference proteome</keyword>
<dbReference type="AlphaFoldDB" id="A0A433UIV6"/>
<reference evidence="1 2" key="1">
    <citation type="journal article" date="2019" name="Genome Biol. Evol.">
        <title>Day and night: Metabolic profiles and evolutionary relationships of six axenic non-marine cyanobacteria.</title>
        <authorList>
            <person name="Will S.E."/>
            <person name="Henke P."/>
            <person name="Boedeker C."/>
            <person name="Huang S."/>
            <person name="Brinkmann H."/>
            <person name="Rohde M."/>
            <person name="Jarek M."/>
            <person name="Friedl T."/>
            <person name="Seufert S."/>
            <person name="Schumacher M."/>
            <person name="Overmann J."/>
            <person name="Neumann-Schaal M."/>
            <person name="Petersen J."/>
        </authorList>
    </citation>
    <scope>NUCLEOTIDE SEQUENCE [LARGE SCALE GENOMIC DNA]</scope>
    <source>
        <strain evidence="1 2">SAG 1403-4b</strain>
    </source>
</reference>
<dbReference type="EMBL" id="RSCM01000017">
    <property type="protein sequence ID" value="RUS93757.1"/>
    <property type="molecule type" value="Genomic_DNA"/>
</dbReference>
<proteinExistence type="predicted"/>
<dbReference type="RefSeq" id="WP_158624065.1">
    <property type="nucleotide sequence ID" value="NZ_RSCM01000017.1"/>
</dbReference>
<evidence type="ECO:0000313" key="2">
    <source>
        <dbReference type="Proteomes" id="UP000276103"/>
    </source>
</evidence>
<dbReference type="OrthoDB" id="516798at2"/>
<gene>
    <name evidence="1" type="ORF">DSM107003_42580</name>
</gene>
<evidence type="ECO:0000313" key="1">
    <source>
        <dbReference type="EMBL" id="RUS93757.1"/>
    </source>
</evidence>
<sequence>MNNQRELFKNWIRQRFITEAELYSMPTDLALCWCEAMREIADSMRHEIVPFRRPGSGR</sequence>
<protein>
    <submittedName>
        <fullName evidence="1">Uncharacterized protein</fullName>
    </submittedName>
</protein>
<dbReference type="Proteomes" id="UP000276103">
    <property type="component" value="Unassembled WGS sequence"/>
</dbReference>
<accession>A0A433UIV6</accession>